<dbReference type="InParanoid" id="A0A2P5FVJ0"/>
<dbReference type="EMBL" id="JXTC01000007">
    <property type="protein sequence ID" value="POO01811.1"/>
    <property type="molecule type" value="Genomic_DNA"/>
</dbReference>
<gene>
    <name evidence="1" type="ORF">TorRG33x02_025880</name>
</gene>
<dbReference type="AlphaFoldDB" id="A0A2P5FVJ0"/>
<proteinExistence type="predicted"/>
<accession>A0A2P5FVJ0</accession>
<dbReference type="Proteomes" id="UP000237000">
    <property type="component" value="Unassembled WGS sequence"/>
</dbReference>
<reference evidence="2" key="1">
    <citation type="submission" date="2016-06" db="EMBL/GenBank/DDBJ databases">
        <title>Parallel loss of symbiosis genes in relatives of nitrogen-fixing non-legume Parasponia.</title>
        <authorList>
            <person name="Van Velzen R."/>
            <person name="Holmer R."/>
            <person name="Bu F."/>
            <person name="Rutten L."/>
            <person name="Van Zeijl A."/>
            <person name="Liu W."/>
            <person name="Santuari L."/>
            <person name="Cao Q."/>
            <person name="Sharma T."/>
            <person name="Shen D."/>
            <person name="Roswanjaya Y."/>
            <person name="Wardhani T."/>
            <person name="Kalhor M.S."/>
            <person name="Jansen J."/>
            <person name="Van den Hoogen J."/>
            <person name="Gungor B."/>
            <person name="Hartog M."/>
            <person name="Hontelez J."/>
            <person name="Verver J."/>
            <person name="Yang W.-C."/>
            <person name="Schijlen E."/>
            <person name="Repin R."/>
            <person name="Schilthuizen M."/>
            <person name="Schranz E."/>
            <person name="Heidstra R."/>
            <person name="Miyata K."/>
            <person name="Fedorova E."/>
            <person name="Kohlen W."/>
            <person name="Bisseling T."/>
            <person name="Smit S."/>
            <person name="Geurts R."/>
        </authorList>
    </citation>
    <scope>NUCLEOTIDE SEQUENCE [LARGE SCALE GENOMIC DNA]</scope>
    <source>
        <strain evidence="2">cv. RG33-2</strain>
    </source>
</reference>
<keyword evidence="2" id="KW-1185">Reference proteome</keyword>
<evidence type="ECO:0000313" key="2">
    <source>
        <dbReference type="Proteomes" id="UP000237000"/>
    </source>
</evidence>
<organism evidence="1 2">
    <name type="scientific">Trema orientale</name>
    <name type="common">Charcoal tree</name>
    <name type="synonym">Celtis orientalis</name>
    <dbReference type="NCBI Taxonomy" id="63057"/>
    <lineage>
        <taxon>Eukaryota</taxon>
        <taxon>Viridiplantae</taxon>
        <taxon>Streptophyta</taxon>
        <taxon>Embryophyta</taxon>
        <taxon>Tracheophyta</taxon>
        <taxon>Spermatophyta</taxon>
        <taxon>Magnoliopsida</taxon>
        <taxon>eudicotyledons</taxon>
        <taxon>Gunneridae</taxon>
        <taxon>Pentapetalae</taxon>
        <taxon>rosids</taxon>
        <taxon>fabids</taxon>
        <taxon>Rosales</taxon>
        <taxon>Cannabaceae</taxon>
        <taxon>Trema</taxon>
    </lineage>
</organism>
<sequence length="131" mass="14072">MLYFRAILIVQGKATSDITQFGCGVSSWIKLSAGFCSIEAALKSFGARPREGSKSKLSHPSGNPASSYGNLIWSRWILSPVSLSRVRTDSKRAALCGVVTMVMITPRCAKSLAMSTIGIMCPCPIKGNTRK</sequence>
<name>A0A2P5FVJ0_TREOI</name>
<comment type="caution">
    <text evidence="1">The sequence shown here is derived from an EMBL/GenBank/DDBJ whole genome shotgun (WGS) entry which is preliminary data.</text>
</comment>
<dbReference type="OrthoDB" id="1938019at2759"/>
<protein>
    <submittedName>
        <fullName evidence="1">Uncharacterized protein</fullName>
    </submittedName>
</protein>
<evidence type="ECO:0000313" key="1">
    <source>
        <dbReference type="EMBL" id="POO01811.1"/>
    </source>
</evidence>